<dbReference type="AlphaFoldDB" id="A0A8X6P4V9"/>
<dbReference type="Proteomes" id="UP000887013">
    <property type="component" value="Unassembled WGS sequence"/>
</dbReference>
<sequence>MTISEAPKCSISGQIPERRPNLGRRTCRVEAVQKVIRNQFEDELASAKQRNKEECFKYEQRTASCEDSWLRSSRTLSPAFDAFRVQQNERDRLRVIERRQREAVDQRQTRLHAQQSRYYNRHAFLNKPVEDYRLS</sequence>
<reference evidence="1" key="1">
    <citation type="submission" date="2020-08" db="EMBL/GenBank/DDBJ databases">
        <title>Multicomponent nature underlies the extraordinary mechanical properties of spider dragline silk.</title>
        <authorList>
            <person name="Kono N."/>
            <person name="Nakamura H."/>
            <person name="Mori M."/>
            <person name="Yoshida Y."/>
            <person name="Ohtoshi R."/>
            <person name="Malay A.D."/>
            <person name="Moran D.A.P."/>
            <person name="Tomita M."/>
            <person name="Numata K."/>
            <person name="Arakawa K."/>
        </authorList>
    </citation>
    <scope>NUCLEOTIDE SEQUENCE</scope>
</reference>
<proteinExistence type="predicted"/>
<dbReference type="EMBL" id="BMAW01111173">
    <property type="protein sequence ID" value="GFT46649.1"/>
    <property type="molecule type" value="Genomic_DNA"/>
</dbReference>
<accession>A0A8X6P4V9</accession>
<organism evidence="1 2">
    <name type="scientific">Nephila pilipes</name>
    <name type="common">Giant wood spider</name>
    <name type="synonym">Nephila maculata</name>
    <dbReference type="NCBI Taxonomy" id="299642"/>
    <lineage>
        <taxon>Eukaryota</taxon>
        <taxon>Metazoa</taxon>
        <taxon>Ecdysozoa</taxon>
        <taxon>Arthropoda</taxon>
        <taxon>Chelicerata</taxon>
        <taxon>Arachnida</taxon>
        <taxon>Araneae</taxon>
        <taxon>Araneomorphae</taxon>
        <taxon>Entelegynae</taxon>
        <taxon>Araneoidea</taxon>
        <taxon>Nephilidae</taxon>
        <taxon>Nephila</taxon>
    </lineage>
</organism>
<comment type="caution">
    <text evidence="1">The sequence shown here is derived from an EMBL/GenBank/DDBJ whole genome shotgun (WGS) entry which is preliminary data.</text>
</comment>
<keyword evidence="2" id="KW-1185">Reference proteome</keyword>
<protein>
    <submittedName>
        <fullName evidence="1">Uncharacterized protein</fullName>
    </submittedName>
</protein>
<evidence type="ECO:0000313" key="2">
    <source>
        <dbReference type="Proteomes" id="UP000887013"/>
    </source>
</evidence>
<dbReference type="OrthoDB" id="10201542at2759"/>
<name>A0A8X6P4V9_NEPPI</name>
<evidence type="ECO:0000313" key="1">
    <source>
        <dbReference type="EMBL" id="GFT46649.1"/>
    </source>
</evidence>
<gene>
    <name evidence="1" type="ORF">NPIL_538361</name>
</gene>